<evidence type="ECO:0000313" key="1">
    <source>
        <dbReference type="EMBL" id="JAR87204.1"/>
    </source>
</evidence>
<feature type="non-terminal residue" evidence="1">
    <location>
        <position position="214"/>
    </location>
</feature>
<dbReference type="AlphaFoldDB" id="A0A147B8W9"/>
<name>A0A147B8W9_9ACAR</name>
<sequence length="214" mass="23412">IDRCVSQDGWNGISVALLKLMMPPVEVHVEDRDGSVGQPCQQEFLIVRKCQRPHATLAGRESVQEAQVEGPPDFHDPALGSGHHVLAVPAQRHALNVVMMRKMMQTTSVHGEIAQVAHAVRDDNETLSREGAQFGRSHVSGSFEGPKQVAAGRVNQHGASLRTAHDKTEFRRHHDARDLFLVARERGTRCGGVRVCVIAGDGLRPRVPVPQENG</sequence>
<proteinExistence type="predicted"/>
<protein>
    <submittedName>
        <fullName evidence="1">Neurobeachin like</fullName>
    </submittedName>
</protein>
<reference evidence="1" key="1">
    <citation type="submission" date="2016-03" db="EMBL/GenBank/DDBJ databases">
        <title>Gut transcriptome analysis on engorged females of Ornithodoros mimon (Acari: Argasidae) and phylogenetic inferences of soft ticks.</title>
        <authorList>
            <person name="Landulfo G.A."/>
            <person name="Giovanni D."/>
            <person name="Carvalho E."/>
            <person name="Junqueira-de-Azevedo I."/>
            <person name="Patane J."/>
            <person name="Mendoca R."/>
            <person name="Barros-Battesti D."/>
        </authorList>
    </citation>
    <scope>NUCLEOTIDE SEQUENCE</scope>
    <source>
        <strain evidence="1">Females</strain>
        <tissue evidence="1">Gut</tissue>
    </source>
</reference>
<feature type="non-terminal residue" evidence="1">
    <location>
        <position position="1"/>
    </location>
</feature>
<accession>A0A147B8W9</accession>
<organism evidence="1">
    <name type="scientific">Alectorobius mimon</name>
    <dbReference type="NCBI Taxonomy" id="360319"/>
    <lineage>
        <taxon>Eukaryota</taxon>
        <taxon>Metazoa</taxon>
        <taxon>Ecdysozoa</taxon>
        <taxon>Arthropoda</taxon>
        <taxon>Chelicerata</taxon>
        <taxon>Arachnida</taxon>
        <taxon>Acari</taxon>
        <taxon>Parasitiformes</taxon>
        <taxon>Ixodida</taxon>
        <taxon>Ixodoidea</taxon>
        <taxon>Argasidae</taxon>
        <taxon>Ornithodorinae</taxon>
        <taxon>Alectorobius</taxon>
    </lineage>
</organism>
<dbReference type="EMBL" id="GEIB01000799">
    <property type="protein sequence ID" value="JAR87204.1"/>
    <property type="molecule type" value="Transcribed_RNA"/>
</dbReference>